<comment type="caution">
    <text evidence="1">The sequence shown here is derived from an EMBL/GenBank/DDBJ whole genome shotgun (WGS) entry which is preliminary data.</text>
</comment>
<name>A0A132EGK4_9BURK</name>
<evidence type="ECO:0008006" key="3">
    <source>
        <dbReference type="Google" id="ProtNLM"/>
    </source>
</evidence>
<dbReference type="Pfam" id="PF10765">
    <property type="entry name" value="Phage_P22_NinX"/>
    <property type="match status" value="1"/>
</dbReference>
<gene>
    <name evidence="1" type="ORF">WT56_19365</name>
</gene>
<dbReference type="InterPro" id="IPR019701">
    <property type="entry name" value="Phage_P22_NinX"/>
</dbReference>
<evidence type="ECO:0000313" key="2">
    <source>
        <dbReference type="Proteomes" id="UP000062912"/>
    </source>
</evidence>
<dbReference type="EMBL" id="LPJR01000041">
    <property type="protein sequence ID" value="KWF27254.1"/>
    <property type="molecule type" value="Genomic_DNA"/>
</dbReference>
<dbReference type="OrthoDB" id="8564427at2"/>
<sequence length="130" mass="13727">MQVEDLTGAALDYWVAMAEDRDAPRVDASGCTVVGEPGGVAVPFAPSSSWADGGPIVERLPFAAFERDGARGPWRAVLHRAVPSAGERCTFNQSGSTLLVAAMRTLVASTFGDDVPDLDMTRPRRAPPSV</sequence>
<reference evidence="1 2" key="1">
    <citation type="submission" date="2015-11" db="EMBL/GenBank/DDBJ databases">
        <title>Expanding the genomic diversity of Burkholderia species for the development of highly accurate diagnostics.</title>
        <authorList>
            <person name="Sahl J."/>
            <person name="Keim P."/>
            <person name="Wagner D."/>
        </authorList>
    </citation>
    <scope>NUCLEOTIDE SEQUENCE [LARGE SCALE GENOMIC DNA]</scope>
    <source>
        <strain evidence="1 2">MSMB368WGS</strain>
    </source>
</reference>
<dbReference type="AlphaFoldDB" id="A0A132EGK4"/>
<dbReference type="RefSeq" id="WP_060243276.1">
    <property type="nucleotide sequence ID" value="NZ_LPJR01000041.1"/>
</dbReference>
<protein>
    <recommendedName>
        <fullName evidence="3">2-oxoglutarate dehydrogenase</fullName>
    </recommendedName>
</protein>
<accession>A0A132EGK4</accession>
<proteinExistence type="predicted"/>
<organism evidence="1 2">
    <name type="scientific">Burkholderia pseudomultivorans</name>
    <dbReference type="NCBI Taxonomy" id="1207504"/>
    <lineage>
        <taxon>Bacteria</taxon>
        <taxon>Pseudomonadati</taxon>
        <taxon>Pseudomonadota</taxon>
        <taxon>Betaproteobacteria</taxon>
        <taxon>Burkholderiales</taxon>
        <taxon>Burkholderiaceae</taxon>
        <taxon>Burkholderia</taxon>
        <taxon>Burkholderia cepacia complex</taxon>
    </lineage>
</organism>
<evidence type="ECO:0000313" key="1">
    <source>
        <dbReference type="EMBL" id="KWF27254.1"/>
    </source>
</evidence>
<dbReference type="Proteomes" id="UP000062912">
    <property type="component" value="Unassembled WGS sequence"/>
</dbReference>